<organism evidence="1 2">
    <name type="scientific">Ricinus communis</name>
    <name type="common">Castor bean</name>
    <dbReference type="NCBI Taxonomy" id="3988"/>
    <lineage>
        <taxon>Eukaryota</taxon>
        <taxon>Viridiplantae</taxon>
        <taxon>Streptophyta</taxon>
        <taxon>Embryophyta</taxon>
        <taxon>Tracheophyta</taxon>
        <taxon>Spermatophyta</taxon>
        <taxon>Magnoliopsida</taxon>
        <taxon>eudicotyledons</taxon>
        <taxon>Gunneridae</taxon>
        <taxon>Pentapetalae</taxon>
        <taxon>rosids</taxon>
        <taxon>fabids</taxon>
        <taxon>Malpighiales</taxon>
        <taxon>Euphorbiaceae</taxon>
        <taxon>Acalyphoideae</taxon>
        <taxon>Acalypheae</taxon>
        <taxon>Ricinus</taxon>
    </lineage>
</organism>
<evidence type="ECO:0000313" key="2">
    <source>
        <dbReference type="Proteomes" id="UP000008311"/>
    </source>
</evidence>
<gene>
    <name evidence="1" type="ORF">RCOM_1538450</name>
</gene>
<proteinExistence type="predicted"/>
<accession>B9S0W0</accession>
<evidence type="ECO:0000313" key="1">
    <source>
        <dbReference type="EMBL" id="EEF42774.1"/>
    </source>
</evidence>
<dbReference type="AlphaFoldDB" id="B9S0W0"/>
<dbReference type="Proteomes" id="UP000008311">
    <property type="component" value="Unassembled WGS sequence"/>
</dbReference>
<keyword evidence="2" id="KW-1185">Reference proteome</keyword>
<reference evidence="2" key="1">
    <citation type="journal article" date="2010" name="Nat. Biotechnol.">
        <title>Draft genome sequence of the oilseed species Ricinus communis.</title>
        <authorList>
            <person name="Chan A.P."/>
            <person name="Crabtree J."/>
            <person name="Zhao Q."/>
            <person name="Lorenzi H."/>
            <person name="Orvis J."/>
            <person name="Puiu D."/>
            <person name="Melake-Berhan A."/>
            <person name="Jones K.M."/>
            <person name="Redman J."/>
            <person name="Chen G."/>
            <person name="Cahoon E.B."/>
            <person name="Gedil M."/>
            <person name="Stanke M."/>
            <person name="Haas B.J."/>
            <person name="Wortman J.R."/>
            <person name="Fraser-Liggett C.M."/>
            <person name="Ravel J."/>
            <person name="Rabinowicz P.D."/>
        </authorList>
    </citation>
    <scope>NUCLEOTIDE SEQUENCE [LARGE SCALE GENOMIC DNA]</scope>
    <source>
        <strain evidence="2">cv. Hale</strain>
    </source>
</reference>
<name>B9S0W0_RICCO</name>
<dbReference type="InParanoid" id="B9S0W0"/>
<protein>
    <submittedName>
        <fullName evidence="1">Uncharacterized protein</fullName>
    </submittedName>
</protein>
<sequence>MGSDHVPLITNFIGQVHRGYSDLRANGWKKGNVGTRFKRLGLILSGDQSSLFSLISLEIAAWR</sequence>
<dbReference type="EMBL" id="EQ973841">
    <property type="protein sequence ID" value="EEF42774.1"/>
    <property type="molecule type" value="Genomic_DNA"/>
</dbReference>